<dbReference type="GO" id="GO:0006633">
    <property type="term" value="P:fatty acid biosynthetic process"/>
    <property type="evidence" value="ECO:0007669"/>
    <property type="project" value="TreeGrafter"/>
</dbReference>
<accession>A0A9W4IH05</accession>
<evidence type="ECO:0000313" key="3">
    <source>
        <dbReference type="Proteomes" id="UP001153461"/>
    </source>
</evidence>
<organism evidence="2 3">
    <name type="scientific">Penicillium nalgiovense</name>
    <dbReference type="NCBI Taxonomy" id="60175"/>
    <lineage>
        <taxon>Eukaryota</taxon>
        <taxon>Fungi</taxon>
        <taxon>Dikarya</taxon>
        <taxon>Ascomycota</taxon>
        <taxon>Pezizomycotina</taxon>
        <taxon>Eurotiomycetes</taxon>
        <taxon>Eurotiomycetidae</taxon>
        <taxon>Eurotiales</taxon>
        <taxon>Aspergillaceae</taxon>
        <taxon>Penicillium</taxon>
    </lineage>
</organism>
<dbReference type="GO" id="GO:0044550">
    <property type="term" value="P:secondary metabolite biosynthetic process"/>
    <property type="evidence" value="ECO:0007669"/>
    <property type="project" value="TreeGrafter"/>
</dbReference>
<dbReference type="EMBL" id="CAJVNV010000626">
    <property type="protein sequence ID" value="CAG8302038.1"/>
    <property type="molecule type" value="Genomic_DNA"/>
</dbReference>
<dbReference type="OrthoDB" id="5389892at2759"/>
<comment type="caution">
    <text evidence="2">The sequence shown here is derived from an EMBL/GenBank/DDBJ whole genome shotgun (WGS) entry which is preliminary data.</text>
</comment>
<dbReference type="Pfam" id="PF08659">
    <property type="entry name" value="KR"/>
    <property type="match status" value="1"/>
</dbReference>
<dbReference type="InterPro" id="IPR050091">
    <property type="entry name" value="PKS_NRPS_Biosynth_Enz"/>
</dbReference>
<dbReference type="InterPro" id="IPR036291">
    <property type="entry name" value="NAD(P)-bd_dom_sf"/>
</dbReference>
<reference evidence="2" key="1">
    <citation type="submission" date="2021-07" db="EMBL/GenBank/DDBJ databases">
        <authorList>
            <person name="Branca A.L. A."/>
        </authorList>
    </citation>
    <scope>NUCLEOTIDE SEQUENCE</scope>
</reference>
<dbReference type="Gene3D" id="3.90.180.10">
    <property type="entry name" value="Medium-chain alcohol dehydrogenases, catalytic domain"/>
    <property type="match status" value="1"/>
</dbReference>
<dbReference type="GO" id="GO:0004312">
    <property type="term" value="F:fatty acid synthase activity"/>
    <property type="evidence" value="ECO:0007669"/>
    <property type="project" value="TreeGrafter"/>
</dbReference>
<dbReference type="Gene3D" id="3.40.50.720">
    <property type="entry name" value="NAD(P)-binding Rossmann-like Domain"/>
    <property type="match status" value="1"/>
</dbReference>
<dbReference type="Proteomes" id="UP001153461">
    <property type="component" value="Unassembled WGS sequence"/>
</dbReference>
<gene>
    <name evidence="2" type="ORF">PNAL_LOCUS9878</name>
</gene>
<sequence length="101" mass="10599">MGKIVVVPNEGDQAKAVAPKTSSTLLRPDASYILIGGTGGLGRSIAKWMSSKGAKNIVLVSRRAAVDDKVRALIDTLTPPRSADCRQGVRCHQPGVCRDSG</sequence>
<proteinExistence type="predicted"/>
<protein>
    <recommendedName>
        <fullName evidence="1">Ketoreductase (KR) domain-containing protein</fullName>
    </recommendedName>
</protein>
<evidence type="ECO:0000259" key="1">
    <source>
        <dbReference type="Pfam" id="PF08659"/>
    </source>
</evidence>
<dbReference type="SUPFAM" id="SSF51735">
    <property type="entry name" value="NAD(P)-binding Rossmann-fold domains"/>
    <property type="match status" value="1"/>
</dbReference>
<dbReference type="AlphaFoldDB" id="A0A9W4IH05"/>
<feature type="domain" description="Ketoreductase (KR)" evidence="1">
    <location>
        <begin position="30"/>
        <end position="78"/>
    </location>
</feature>
<dbReference type="InterPro" id="IPR013968">
    <property type="entry name" value="PKS_KR"/>
</dbReference>
<name>A0A9W4IH05_PENNA</name>
<evidence type="ECO:0000313" key="2">
    <source>
        <dbReference type="EMBL" id="CAG8302038.1"/>
    </source>
</evidence>
<dbReference type="PANTHER" id="PTHR43775:SF13">
    <property type="entry name" value="POLYKETIDE SYNTHASE 1"/>
    <property type="match status" value="1"/>
</dbReference>
<dbReference type="PANTHER" id="PTHR43775">
    <property type="entry name" value="FATTY ACID SYNTHASE"/>
    <property type="match status" value="1"/>
</dbReference>